<evidence type="ECO:0000256" key="2">
    <source>
        <dbReference type="SAM" id="SignalP"/>
    </source>
</evidence>
<dbReference type="PROSITE" id="PS51257">
    <property type="entry name" value="PROKAR_LIPOPROTEIN"/>
    <property type="match status" value="1"/>
</dbReference>
<feature type="signal peptide" evidence="2">
    <location>
        <begin position="1"/>
        <end position="24"/>
    </location>
</feature>
<sequence>MAVTVARRSRSARFAAVLAAVLLAAGCSGSPGEETSSPAAQGTTAEEPAASDWDDSAGDDSAGGASDEGGKTAAVVPQESYEVTPAPEGFVPPEPCTGEGAFYAELGGEANPGLPQRGGEPLTVSLESIEGDSAQLMAQVGDSPAREIGPITLGETVAVDLWTLSVTSVCADTEQVEFDLID</sequence>
<evidence type="ECO:0000256" key="1">
    <source>
        <dbReference type="SAM" id="MobiDB-lite"/>
    </source>
</evidence>
<gene>
    <name evidence="3" type="ORF">DS079_12005</name>
</gene>
<keyword evidence="4" id="KW-1185">Reference proteome</keyword>
<dbReference type="Proteomes" id="UP000274327">
    <property type="component" value="Unassembled WGS sequence"/>
</dbReference>
<organism evidence="3 4">
    <name type="scientific">Brachybacterium paraconglomeratum</name>
    <dbReference type="NCBI Taxonomy" id="173362"/>
    <lineage>
        <taxon>Bacteria</taxon>
        <taxon>Bacillati</taxon>
        <taxon>Actinomycetota</taxon>
        <taxon>Actinomycetes</taxon>
        <taxon>Micrococcales</taxon>
        <taxon>Dermabacteraceae</taxon>
        <taxon>Brachybacterium</taxon>
    </lineage>
</organism>
<keyword evidence="2" id="KW-0732">Signal</keyword>
<feature type="chain" id="PRO_5038413472" evidence="2">
    <location>
        <begin position="25"/>
        <end position="182"/>
    </location>
</feature>
<protein>
    <submittedName>
        <fullName evidence="3">Uncharacterized protein</fullName>
    </submittedName>
</protein>
<dbReference type="AlphaFoldDB" id="A0A3R8SP24"/>
<proteinExistence type="predicted"/>
<accession>A0A3R8SP24</accession>
<dbReference type="EMBL" id="QOCI01000009">
    <property type="protein sequence ID" value="RRR18003.1"/>
    <property type="molecule type" value="Genomic_DNA"/>
</dbReference>
<feature type="region of interest" description="Disordered" evidence="1">
    <location>
        <begin position="28"/>
        <end position="100"/>
    </location>
</feature>
<evidence type="ECO:0000313" key="4">
    <source>
        <dbReference type="Proteomes" id="UP000274327"/>
    </source>
</evidence>
<comment type="caution">
    <text evidence="3">The sequence shown here is derived from an EMBL/GenBank/DDBJ whole genome shotgun (WGS) entry which is preliminary data.</text>
</comment>
<reference evidence="3 4" key="1">
    <citation type="submission" date="2018-07" db="EMBL/GenBank/DDBJ databases">
        <title>Brachybacteriurn paraconglorneratum KCTC 9916.</title>
        <authorList>
            <person name="Li Y."/>
        </authorList>
    </citation>
    <scope>NUCLEOTIDE SEQUENCE [LARGE SCALE GENOMIC DNA]</scope>
    <source>
        <strain evidence="3 4">KCTC 9916</strain>
    </source>
</reference>
<feature type="compositionally biased region" description="Polar residues" evidence="1">
    <location>
        <begin position="33"/>
        <end position="44"/>
    </location>
</feature>
<evidence type="ECO:0000313" key="3">
    <source>
        <dbReference type="EMBL" id="RRR18003.1"/>
    </source>
</evidence>
<name>A0A3R8SP24_9MICO</name>